<dbReference type="RefSeq" id="WP_184365177.1">
    <property type="nucleotide sequence ID" value="NZ_BAAAKM010000064.1"/>
</dbReference>
<evidence type="ECO:0000313" key="2">
    <source>
        <dbReference type="Proteomes" id="UP000579647"/>
    </source>
</evidence>
<reference evidence="1 2" key="1">
    <citation type="submission" date="2020-08" db="EMBL/GenBank/DDBJ databases">
        <title>Sequencing the genomes of 1000 actinobacteria strains.</title>
        <authorList>
            <person name="Klenk H.-P."/>
        </authorList>
    </citation>
    <scope>NUCLEOTIDE SEQUENCE [LARGE SCALE GENOMIC DNA]</scope>
    <source>
        <strain evidence="1 2">DSM 44598</strain>
    </source>
</reference>
<protein>
    <submittedName>
        <fullName evidence="1">Uncharacterized protein</fullName>
    </submittedName>
</protein>
<keyword evidence="2" id="KW-1185">Reference proteome</keyword>
<proteinExistence type="predicted"/>
<dbReference type="GO" id="GO:0003677">
    <property type="term" value="F:DNA binding"/>
    <property type="evidence" value="ECO:0007669"/>
    <property type="project" value="InterPro"/>
</dbReference>
<name>A0A840WMZ4_9ACTN</name>
<dbReference type="InterPro" id="IPR010982">
    <property type="entry name" value="Lambda_DNA-bd_dom_sf"/>
</dbReference>
<dbReference type="EMBL" id="JACHDO010000001">
    <property type="protein sequence ID" value="MBB5491498.1"/>
    <property type="molecule type" value="Genomic_DNA"/>
</dbReference>
<dbReference type="Pfam" id="PF08965">
    <property type="entry name" value="Aca2_YdiL"/>
    <property type="match status" value="1"/>
</dbReference>
<accession>A0A840WMZ4</accession>
<dbReference type="SUPFAM" id="SSF47413">
    <property type="entry name" value="lambda repressor-like DNA-binding domains"/>
    <property type="match status" value="1"/>
</dbReference>
<dbReference type="Gene3D" id="1.10.3100.10">
    <property type="entry name" value="Putative cytoplasmic protein"/>
    <property type="match status" value="1"/>
</dbReference>
<evidence type="ECO:0000313" key="1">
    <source>
        <dbReference type="EMBL" id="MBB5491498.1"/>
    </source>
</evidence>
<organism evidence="1 2">
    <name type="scientific">Nocardiopsis metallicus</name>
    <dbReference type="NCBI Taxonomy" id="179819"/>
    <lineage>
        <taxon>Bacteria</taxon>
        <taxon>Bacillati</taxon>
        <taxon>Actinomycetota</taxon>
        <taxon>Actinomycetes</taxon>
        <taxon>Streptosporangiales</taxon>
        <taxon>Nocardiopsidaceae</taxon>
        <taxon>Nocardiopsis</taxon>
    </lineage>
</organism>
<dbReference type="InterPro" id="IPR027910">
    <property type="entry name" value="YdiL_sf"/>
</dbReference>
<comment type="caution">
    <text evidence="1">The sequence shown here is derived from an EMBL/GenBank/DDBJ whole genome shotgun (WGS) entry which is preliminary data.</text>
</comment>
<dbReference type="AlphaFoldDB" id="A0A840WMZ4"/>
<sequence length="131" mass="14421">MSPTMTGASTVTPAELKSLREHLGFTGNALGAYLTSPAAGRTVRRWEEGKHPIPEGVADEVRELAKLTDTYVQEAEKSLHAQANPTLTVYRDDAEYHHAHPHMARFPAAWHRAVAVRAARQVEGARIVFPD</sequence>
<gene>
    <name evidence="1" type="ORF">HNR07_002635</name>
</gene>
<dbReference type="InterPro" id="IPR015060">
    <property type="entry name" value="Aca2_YdiL-like"/>
</dbReference>
<dbReference type="Proteomes" id="UP000579647">
    <property type="component" value="Unassembled WGS sequence"/>
</dbReference>